<keyword evidence="2" id="KW-1185">Reference proteome</keyword>
<gene>
    <name evidence="1" type="ORF">G2W53_029021</name>
</gene>
<dbReference type="EMBL" id="JAAIUW010000009">
    <property type="protein sequence ID" value="KAF7815052.1"/>
    <property type="molecule type" value="Genomic_DNA"/>
</dbReference>
<proteinExistence type="predicted"/>
<accession>A0A834T4G0</accession>
<sequence>MPERRNETLGSCNNRCHGDLLLEQELDGSQKSIVDERSVSWRRWNRVFSFIGSFKRAARLGWGELGTVSSDNGASFSVWEEASSSSRPDRTTVFFVDFPFPLELPQFLEQFLTLSHFNPVFPDLPKLHLMSGQMPWFGTCNTSLRKLLFSTALLPRIRMTQKGFPPIKLEHLEASESFFVEEFHINLSGRSTVAFFKVVFEASLCFWTIKKFHPHHSRLESLREVGDVFGREGDGFIDERWKGNGKEIDVREGVIRKEWTL</sequence>
<protein>
    <submittedName>
        <fullName evidence="1">Uncharacterized protein</fullName>
    </submittedName>
</protein>
<organism evidence="1 2">
    <name type="scientific">Senna tora</name>
    <dbReference type="NCBI Taxonomy" id="362788"/>
    <lineage>
        <taxon>Eukaryota</taxon>
        <taxon>Viridiplantae</taxon>
        <taxon>Streptophyta</taxon>
        <taxon>Embryophyta</taxon>
        <taxon>Tracheophyta</taxon>
        <taxon>Spermatophyta</taxon>
        <taxon>Magnoliopsida</taxon>
        <taxon>eudicotyledons</taxon>
        <taxon>Gunneridae</taxon>
        <taxon>Pentapetalae</taxon>
        <taxon>rosids</taxon>
        <taxon>fabids</taxon>
        <taxon>Fabales</taxon>
        <taxon>Fabaceae</taxon>
        <taxon>Caesalpinioideae</taxon>
        <taxon>Cassia clade</taxon>
        <taxon>Senna</taxon>
    </lineage>
</organism>
<comment type="caution">
    <text evidence="1">The sequence shown here is derived from an EMBL/GenBank/DDBJ whole genome shotgun (WGS) entry which is preliminary data.</text>
</comment>
<dbReference type="Proteomes" id="UP000634136">
    <property type="component" value="Unassembled WGS sequence"/>
</dbReference>
<evidence type="ECO:0000313" key="1">
    <source>
        <dbReference type="EMBL" id="KAF7815052.1"/>
    </source>
</evidence>
<evidence type="ECO:0000313" key="2">
    <source>
        <dbReference type="Proteomes" id="UP000634136"/>
    </source>
</evidence>
<dbReference type="AlphaFoldDB" id="A0A834T4G0"/>
<name>A0A834T4G0_9FABA</name>
<reference evidence="1" key="1">
    <citation type="submission" date="2020-09" db="EMBL/GenBank/DDBJ databases">
        <title>Genome-Enabled Discovery of Anthraquinone Biosynthesis in Senna tora.</title>
        <authorList>
            <person name="Kang S.-H."/>
            <person name="Pandey R.P."/>
            <person name="Lee C.-M."/>
            <person name="Sim J.-S."/>
            <person name="Jeong J.-T."/>
            <person name="Choi B.-S."/>
            <person name="Jung M."/>
            <person name="Ginzburg D."/>
            <person name="Zhao K."/>
            <person name="Won S.Y."/>
            <person name="Oh T.-J."/>
            <person name="Yu Y."/>
            <person name="Kim N.-H."/>
            <person name="Lee O.R."/>
            <person name="Lee T.-H."/>
            <person name="Bashyal P."/>
            <person name="Kim T.-S."/>
            <person name="Lee W.-H."/>
            <person name="Kawkins C."/>
            <person name="Kim C.-K."/>
            <person name="Kim J.S."/>
            <person name="Ahn B.O."/>
            <person name="Rhee S.Y."/>
            <person name="Sohng J.K."/>
        </authorList>
    </citation>
    <scope>NUCLEOTIDE SEQUENCE</scope>
    <source>
        <tissue evidence="1">Leaf</tissue>
    </source>
</reference>